<proteinExistence type="predicted"/>
<gene>
    <name evidence="2" type="ORF">KC01_LOCUS35943</name>
</gene>
<feature type="region of interest" description="Disordered" evidence="1">
    <location>
        <begin position="36"/>
        <end position="67"/>
    </location>
</feature>
<accession>A0AAV2M704</accession>
<name>A0AAV2M704_KNICA</name>
<organism evidence="2 3">
    <name type="scientific">Knipowitschia caucasica</name>
    <name type="common">Caucasian dwarf goby</name>
    <name type="synonym">Pomatoschistus caucasicus</name>
    <dbReference type="NCBI Taxonomy" id="637954"/>
    <lineage>
        <taxon>Eukaryota</taxon>
        <taxon>Metazoa</taxon>
        <taxon>Chordata</taxon>
        <taxon>Craniata</taxon>
        <taxon>Vertebrata</taxon>
        <taxon>Euteleostomi</taxon>
        <taxon>Actinopterygii</taxon>
        <taxon>Neopterygii</taxon>
        <taxon>Teleostei</taxon>
        <taxon>Neoteleostei</taxon>
        <taxon>Acanthomorphata</taxon>
        <taxon>Gobiaria</taxon>
        <taxon>Gobiiformes</taxon>
        <taxon>Gobioidei</taxon>
        <taxon>Gobiidae</taxon>
        <taxon>Gobiinae</taxon>
        <taxon>Knipowitschia</taxon>
    </lineage>
</organism>
<evidence type="ECO:0000313" key="3">
    <source>
        <dbReference type="Proteomes" id="UP001497482"/>
    </source>
</evidence>
<reference evidence="2 3" key="1">
    <citation type="submission" date="2024-04" db="EMBL/GenBank/DDBJ databases">
        <authorList>
            <person name="Waldvogel A.-M."/>
            <person name="Schoenle A."/>
        </authorList>
    </citation>
    <scope>NUCLEOTIDE SEQUENCE [LARGE SCALE GENOMIC DNA]</scope>
</reference>
<evidence type="ECO:0000256" key="1">
    <source>
        <dbReference type="SAM" id="MobiDB-lite"/>
    </source>
</evidence>
<dbReference type="EMBL" id="OZ035828">
    <property type="protein sequence ID" value="CAL1609132.1"/>
    <property type="molecule type" value="Genomic_DNA"/>
</dbReference>
<keyword evidence="3" id="KW-1185">Reference proteome</keyword>
<sequence length="67" mass="7470">MAPTATAAMDPSQDLSLCHKLRKPVVEKLRRERINSSSSIVQQLNSKLRHPGDDRVLTRQSSCPRAS</sequence>
<dbReference type="AlphaFoldDB" id="A0AAV2M704"/>
<dbReference type="Proteomes" id="UP001497482">
    <property type="component" value="Chromosome 6"/>
</dbReference>
<feature type="compositionally biased region" description="Polar residues" evidence="1">
    <location>
        <begin position="58"/>
        <end position="67"/>
    </location>
</feature>
<feature type="compositionally biased region" description="Polar residues" evidence="1">
    <location>
        <begin position="36"/>
        <end position="46"/>
    </location>
</feature>
<protein>
    <submittedName>
        <fullName evidence="2">Uncharacterized protein</fullName>
    </submittedName>
</protein>
<evidence type="ECO:0000313" key="2">
    <source>
        <dbReference type="EMBL" id="CAL1609132.1"/>
    </source>
</evidence>